<reference evidence="15" key="6">
    <citation type="submission" date="2019-05" db="EMBL/GenBank/DDBJ databases">
        <title>Complete genome sequence of multidrug-resistant Salmonella enterica serovar I 4,[5],12:i:- 2015 U.S. pork outbreak isolate.</title>
        <authorList>
            <person name="Bearson B.L."/>
            <person name="Trachsel J.M."/>
            <person name="Holman D.B."/>
            <person name="Brunelle B.W."/>
            <person name="Simmons M."/>
            <person name="Wasilenko J."/>
            <person name="Tillman G."/>
            <person name="Johnston J."/>
            <person name="Bearson S.M.D."/>
        </authorList>
    </citation>
    <scope>NUCLEOTIDE SEQUENCE [LARGE SCALE GENOMIC DNA]</scope>
    <source>
        <strain>FSIS1503788</strain>
        <strain evidence="15">USDA15WA-1</strain>
    </source>
</reference>
<dbReference type="EMBL" id="AAKSLK010000035">
    <property type="protein sequence ID" value="ECV5286296.1"/>
    <property type="molecule type" value="Genomic_DNA"/>
</dbReference>
<dbReference type="EMBL" id="AAKNGF010000019">
    <property type="protein sequence ID" value="ECT5893549.1"/>
    <property type="molecule type" value="Genomic_DNA"/>
</dbReference>
<evidence type="ECO:0000313" key="3">
    <source>
        <dbReference type="EMBL" id="ECB5183881.1"/>
    </source>
</evidence>
<dbReference type="EMBL" id="AAHQUH010000044">
    <property type="protein sequence ID" value="EBZ3335208.1"/>
    <property type="molecule type" value="Genomic_DNA"/>
</dbReference>
<evidence type="ECO:0000313" key="8">
    <source>
        <dbReference type="EMBL" id="ECT3931341.1"/>
    </source>
</evidence>
<dbReference type="EMBL" id="AAHXVH010000032">
    <property type="protein sequence ID" value="ECB5183881.1"/>
    <property type="molecule type" value="Genomic_DNA"/>
</dbReference>
<evidence type="ECO:0000313" key="11">
    <source>
        <dbReference type="EMBL" id="ECV3827147.1"/>
    </source>
</evidence>
<reference evidence="14" key="3">
    <citation type="submission" date="2018-07" db="EMBL/GenBank/DDBJ databases">
        <authorList>
            <consortium name="NCBI Pathogen Detection Project"/>
        </authorList>
    </citation>
    <scope>NUCLEOTIDE SEQUENCE</scope>
    <source>
        <strain evidence="14">PNCS009991</strain>
    </source>
</reference>
<evidence type="ECO:0000313" key="4">
    <source>
        <dbReference type="EMBL" id="ECB6376532.1"/>
    </source>
</evidence>
<evidence type="ECO:0000313" key="6">
    <source>
        <dbReference type="EMBL" id="ECI2346755.1"/>
    </source>
</evidence>
<evidence type="ECO:0000313" key="7">
    <source>
        <dbReference type="EMBL" id="ECT1741768.1"/>
    </source>
</evidence>
<protein>
    <recommendedName>
        <fullName evidence="1">Neuromedin U C-terminal domain-containing protein</fullName>
    </recommendedName>
</protein>
<dbReference type="EMBL" id="AAKTIG010000027">
    <property type="protein sequence ID" value="ECV4062738.1"/>
    <property type="molecule type" value="Genomic_DNA"/>
</dbReference>
<evidence type="ECO:0000313" key="5">
    <source>
        <dbReference type="EMBL" id="ECB8642312.1"/>
    </source>
</evidence>
<dbReference type="EMBL" id="AAKRXS010000046">
    <property type="protein sequence ID" value="ECV3827147.1"/>
    <property type="molecule type" value="Genomic_DNA"/>
</dbReference>
<dbReference type="InterPro" id="IPR008200">
    <property type="entry name" value="NMU_C"/>
</dbReference>
<dbReference type="EMBL" id="AAKLXY010000052">
    <property type="protein sequence ID" value="ECT1741768.1"/>
    <property type="molecule type" value="Genomic_DNA"/>
</dbReference>
<reference evidence="8" key="5">
    <citation type="submission" date="2018-09" db="EMBL/GenBank/DDBJ databases">
        <authorList>
            <consortium name="GenomeTrakr network: Whole genome sequencing for foodborne pathogen traceback"/>
        </authorList>
    </citation>
    <scope>NUCLEOTIDE SEQUENCE</scope>
    <source>
        <strain evidence="6">FDA00010558</strain>
        <strain evidence="8">FSIS11813926</strain>
        <strain evidence="5">FSIS11918698</strain>
        <strain evidence="13">FSIS31800738</strain>
    </source>
</reference>
<evidence type="ECO:0000313" key="9">
    <source>
        <dbReference type="EMBL" id="ECT5893549.1"/>
    </source>
</evidence>
<reference evidence="12" key="2">
    <citation type="submission" date="2018-07" db="EMBL/GenBank/DDBJ databases">
        <authorList>
            <consortium name="PulseNet: The National Subtyping Network for Foodborne Disease Surveillance"/>
            <person name="Tarr C.L."/>
            <person name="Trees E."/>
            <person name="Katz L.S."/>
            <person name="Carleton-Romer H.A."/>
            <person name="Stroika S."/>
            <person name="Kucerova Z."/>
            <person name="Roache K.F."/>
            <person name="Sabol A.L."/>
            <person name="Besser J."/>
            <person name="Gerner-Smidt P."/>
        </authorList>
    </citation>
    <scope>NUCLEOTIDE SEQUENCE</scope>
    <source>
        <strain evidence="12">PNUSAS006086</strain>
    </source>
</reference>
<sequence length="23" mass="2527">MRAAACNSGGFFLFRPDILLTII</sequence>
<dbReference type="EMBL" id="DAAUAS010000036">
    <property type="protein sequence ID" value="HAF0909407.1"/>
    <property type="molecule type" value="Genomic_DNA"/>
</dbReference>
<evidence type="ECO:0000259" key="1">
    <source>
        <dbReference type="Pfam" id="PF02070"/>
    </source>
</evidence>
<evidence type="ECO:0000313" key="15">
    <source>
        <dbReference type="EMBL" id="QDK54263.1"/>
    </source>
</evidence>
<dbReference type="EMBL" id="AAKMPW010000054">
    <property type="protein sequence ID" value="ECT3931341.1"/>
    <property type="molecule type" value="Genomic_DNA"/>
</dbReference>
<name>A0A315GL99_SALET</name>
<gene>
    <name evidence="9" type="ORF">A3Z30_22295</name>
    <name evidence="15" type="ORF">AOL22_18495</name>
    <name evidence="6" type="ORF">BG463_21810</name>
    <name evidence="12" type="ORF">BTP56_19065</name>
    <name evidence="10" type="ORF">D3F48_14700</name>
    <name evidence="8" type="ORF">D4T75_21890</name>
    <name evidence="2" type="ORF">D9Z15_21890</name>
    <name evidence="11" type="ORF">DLS03_22335</name>
    <name evidence="7" type="ORF">DVG67_22755</name>
    <name evidence="13" type="ORF">DVL97_22810</name>
    <name evidence="4" type="ORF">E0N08_18605</name>
    <name evidence="5" type="ORF">E2843_20475</name>
    <name evidence="3" type="ORF">EYK10_17830</name>
    <name evidence="14" type="ORF">G9W49_002913</name>
</gene>
<reference evidence="10" key="4">
    <citation type="submission" date="2018-09" db="EMBL/GenBank/DDBJ databases">
        <authorList>
            <consortium name="NARMS: The National Antimicrobial Resistance Monitoring System"/>
        </authorList>
    </citation>
    <scope>NUCLEOTIDE SEQUENCE</scope>
    <source>
        <strain evidence="9">CVM N57166F</strain>
        <strain evidence="11">FSIS11810008</strain>
        <strain evidence="7">FSIS11811401</strain>
        <strain evidence="10">FSIS11813683</strain>
        <strain evidence="2">FSIS11814444</strain>
        <strain evidence="3">FSIS11917578</strain>
        <strain evidence="4">FSIS11918031</strain>
    </source>
</reference>
<dbReference type="EMBL" id="AAHYWY010000055">
    <property type="protein sequence ID" value="ECB8642312.1"/>
    <property type="molecule type" value="Genomic_DNA"/>
</dbReference>
<organism evidence="8">
    <name type="scientific">Salmonella enterica subsp. enterica serovar 4,[5],12:i:-</name>
    <dbReference type="NCBI Taxonomy" id="440524"/>
    <lineage>
        <taxon>Bacteria</taxon>
        <taxon>Pseudomonadati</taxon>
        <taxon>Pseudomonadota</taxon>
        <taxon>Gammaproteobacteria</taxon>
        <taxon>Enterobacterales</taxon>
        <taxon>Enterobacteriaceae</taxon>
        <taxon>Salmonella</taxon>
    </lineage>
</organism>
<dbReference type="EMBL" id="AAHYFI010000027">
    <property type="protein sequence ID" value="ECB6376532.1"/>
    <property type="molecule type" value="Genomic_DNA"/>
</dbReference>
<dbReference type="EMBL" id="AAKPWL010000033">
    <property type="protein sequence ID" value="ECU4156331.1"/>
    <property type="molecule type" value="Genomic_DNA"/>
</dbReference>
<dbReference type="EMBL" id="AAIUNF010000024">
    <property type="protein sequence ID" value="ECI2346755.1"/>
    <property type="molecule type" value="Genomic_DNA"/>
</dbReference>
<dbReference type="Pfam" id="PF02070">
    <property type="entry name" value="NMU"/>
    <property type="match status" value="1"/>
</dbReference>
<proteinExistence type="predicted"/>
<evidence type="ECO:0000313" key="10">
    <source>
        <dbReference type="EMBL" id="ECU4156331.1"/>
    </source>
</evidence>
<evidence type="ECO:0000313" key="13">
    <source>
        <dbReference type="EMBL" id="ECV5286296.1"/>
    </source>
</evidence>
<evidence type="ECO:0000313" key="2">
    <source>
        <dbReference type="EMBL" id="EBZ3335208.1"/>
    </source>
</evidence>
<dbReference type="EMBL" id="CP040686">
    <property type="protein sequence ID" value="QDK54263.1"/>
    <property type="molecule type" value="Genomic_DNA"/>
</dbReference>
<dbReference type="AlphaFoldDB" id="A0A315GL99"/>
<reference evidence="14" key="1">
    <citation type="journal article" date="2018" name="Genome Biol.">
        <title>SKESA: strategic k-mer extension for scrupulous assemblies.</title>
        <authorList>
            <person name="Souvorov A."/>
            <person name="Agarwala R."/>
            <person name="Lipman D.J."/>
        </authorList>
    </citation>
    <scope>NUCLEOTIDE SEQUENCE</scope>
    <source>
        <strain evidence="14">PNCS009991</strain>
    </source>
</reference>
<evidence type="ECO:0000313" key="14">
    <source>
        <dbReference type="EMBL" id="HAF0909407.1"/>
    </source>
</evidence>
<dbReference type="Proteomes" id="UP000839606">
    <property type="component" value="Unassembled WGS sequence"/>
</dbReference>
<dbReference type="Proteomes" id="UP000839537">
    <property type="component" value="Chromosome"/>
</dbReference>
<feature type="domain" description="Neuromedin U C-terminal" evidence="1">
    <location>
        <begin position="5"/>
        <end position="16"/>
    </location>
</feature>
<accession>A0A315GL99</accession>
<evidence type="ECO:0000313" key="12">
    <source>
        <dbReference type="EMBL" id="ECV4062738.1"/>
    </source>
</evidence>